<evidence type="ECO:0000313" key="11">
    <source>
        <dbReference type="Proteomes" id="UP000728032"/>
    </source>
</evidence>
<evidence type="ECO:0000256" key="6">
    <source>
        <dbReference type="ARBA" id="ARBA00047319"/>
    </source>
</evidence>
<comment type="function">
    <text evidence="3">Acyl-CoA synthases catalyze the initial reaction in fatty acid metabolism, by forming a thioester with CoA. Has some preference toward medium-chain substrates. Plays a role in adipocyte differentiation.</text>
</comment>
<dbReference type="SUPFAM" id="SSF56801">
    <property type="entry name" value="Acetyl-CoA synthetase-like"/>
    <property type="match status" value="1"/>
</dbReference>
<evidence type="ECO:0000256" key="5">
    <source>
        <dbReference type="ARBA" id="ARBA00039638"/>
    </source>
</evidence>
<comment type="catalytic activity">
    <reaction evidence="6">
        <text>octanoate + ATP + CoA = octanoyl-CoA + AMP + diphosphate</text>
        <dbReference type="Rhea" id="RHEA:33631"/>
        <dbReference type="ChEBI" id="CHEBI:25646"/>
        <dbReference type="ChEBI" id="CHEBI:30616"/>
        <dbReference type="ChEBI" id="CHEBI:33019"/>
        <dbReference type="ChEBI" id="CHEBI:57287"/>
        <dbReference type="ChEBI" id="CHEBI:57386"/>
        <dbReference type="ChEBI" id="CHEBI:456215"/>
    </reaction>
</comment>
<dbReference type="PANTHER" id="PTHR43201">
    <property type="entry name" value="ACYL-COA SYNTHETASE"/>
    <property type="match status" value="1"/>
</dbReference>
<keyword evidence="11" id="KW-1185">Reference proteome</keyword>
<feature type="domain" description="AMP-dependent synthetase/ligase" evidence="9">
    <location>
        <begin position="115"/>
        <end position="322"/>
    </location>
</feature>
<keyword evidence="8" id="KW-1133">Transmembrane helix</keyword>
<keyword evidence="8" id="KW-0812">Transmembrane</keyword>
<evidence type="ECO:0000256" key="7">
    <source>
        <dbReference type="ARBA" id="ARBA00048277"/>
    </source>
</evidence>
<dbReference type="PROSITE" id="PS00455">
    <property type="entry name" value="AMP_BINDING"/>
    <property type="match status" value="1"/>
</dbReference>
<evidence type="ECO:0000259" key="9">
    <source>
        <dbReference type="Pfam" id="PF00501"/>
    </source>
</evidence>
<feature type="non-terminal residue" evidence="10">
    <location>
        <position position="1"/>
    </location>
</feature>
<comment type="similarity">
    <text evidence="1">Belongs to the ATP-dependent AMP-binding enzyme family.</text>
</comment>
<dbReference type="Gene3D" id="3.40.50.980">
    <property type="match status" value="2"/>
</dbReference>
<name>A0A7R9QVG5_9ACAR</name>
<evidence type="ECO:0000256" key="8">
    <source>
        <dbReference type="SAM" id="Phobius"/>
    </source>
</evidence>
<dbReference type="GO" id="GO:0006631">
    <property type="term" value="P:fatty acid metabolic process"/>
    <property type="evidence" value="ECO:0007669"/>
    <property type="project" value="TreeGrafter"/>
</dbReference>
<dbReference type="Pfam" id="PF00501">
    <property type="entry name" value="AMP-binding"/>
    <property type="match status" value="1"/>
</dbReference>
<dbReference type="EMBL" id="CAJPVJ010018755">
    <property type="protein sequence ID" value="CAG2177063.1"/>
    <property type="molecule type" value="Genomic_DNA"/>
</dbReference>
<dbReference type="AlphaFoldDB" id="A0A7R9QVG5"/>
<dbReference type="InterPro" id="IPR000873">
    <property type="entry name" value="AMP-dep_synth/lig_dom"/>
</dbReference>
<reference evidence="10" key="1">
    <citation type="submission" date="2020-11" db="EMBL/GenBank/DDBJ databases">
        <authorList>
            <person name="Tran Van P."/>
        </authorList>
    </citation>
    <scope>NUCLEOTIDE SEQUENCE</scope>
</reference>
<dbReference type="EMBL" id="OC933580">
    <property type="protein sequence ID" value="CAD7659925.1"/>
    <property type="molecule type" value="Genomic_DNA"/>
</dbReference>
<evidence type="ECO:0000313" key="10">
    <source>
        <dbReference type="EMBL" id="CAD7659925.1"/>
    </source>
</evidence>
<dbReference type="EC" id="6.2.1.2" evidence="4"/>
<dbReference type="PANTHER" id="PTHR43201:SF5">
    <property type="entry name" value="MEDIUM-CHAIN ACYL-COA LIGASE ACSF2, MITOCHONDRIAL"/>
    <property type="match status" value="1"/>
</dbReference>
<gene>
    <name evidence="10" type="ORF">ONB1V03_LOCUS16496</name>
</gene>
<keyword evidence="2" id="KW-0436">Ligase</keyword>
<keyword evidence="8" id="KW-0472">Membrane</keyword>
<comment type="catalytic activity">
    <reaction evidence="7">
        <text>a medium-chain fatty acid + ATP + CoA = a medium-chain fatty acyl-CoA + AMP + diphosphate</text>
        <dbReference type="Rhea" id="RHEA:48340"/>
        <dbReference type="ChEBI" id="CHEBI:30616"/>
        <dbReference type="ChEBI" id="CHEBI:33019"/>
        <dbReference type="ChEBI" id="CHEBI:57287"/>
        <dbReference type="ChEBI" id="CHEBI:59558"/>
        <dbReference type="ChEBI" id="CHEBI:90546"/>
        <dbReference type="ChEBI" id="CHEBI:456215"/>
        <dbReference type="EC" id="6.2.1.2"/>
    </reaction>
</comment>
<dbReference type="OrthoDB" id="6480198at2759"/>
<accession>A0A7R9QVG5</accession>
<evidence type="ECO:0000256" key="1">
    <source>
        <dbReference type="ARBA" id="ARBA00006432"/>
    </source>
</evidence>
<dbReference type="Proteomes" id="UP000728032">
    <property type="component" value="Unassembled WGS sequence"/>
</dbReference>
<evidence type="ECO:0000256" key="2">
    <source>
        <dbReference type="ARBA" id="ARBA00022598"/>
    </source>
</evidence>
<protein>
    <recommendedName>
        <fullName evidence="5">Medium-chain acyl-CoA ligase ACSF2, mitochondrial</fullName>
        <ecNumber evidence="4">6.2.1.2</ecNumber>
    </recommendedName>
</protein>
<feature type="non-terminal residue" evidence="10">
    <location>
        <position position="337"/>
    </location>
</feature>
<dbReference type="InterPro" id="IPR020845">
    <property type="entry name" value="AMP-binding_CS"/>
</dbReference>
<feature type="transmembrane region" description="Helical" evidence="8">
    <location>
        <begin position="44"/>
        <end position="64"/>
    </location>
</feature>
<sequence length="337" mass="37690">CVDRYNHRFGHLRHSARLPDLGSPIIPYHTSIIHSPGAVCFEGWLAIHLLVYTIFLLNVWPLYFTQGYNTRARRTVFRIKNYCINRWISGGYSYVFEPSLEPLSAQTVGQLIATCAEDSPDRTAVVSVHQNISKTYGELNSDANKLAMSLRELGCGRGDRVGIWAPNCYEWLLTQYGTAKIGAIMVNVNPGYRASELQYALNLVGCHTLICSQRFRSSNYCEIMNDISPELLGNKNSKVIDCEKIPSLKNIVMINSAPNEPDIAPTHVTRFDDLLTPDHQFPGDDPAIQFDDPINIQFTSGTTGHPKGATLTHHSIIQNAWFVGKRSLEGLDPKGLR</sequence>
<proteinExistence type="inferred from homology"/>
<evidence type="ECO:0000256" key="4">
    <source>
        <dbReference type="ARBA" id="ARBA00039009"/>
    </source>
</evidence>
<organism evidence="10">
    <name type="scientific">Oppiella nova</name>
    <dbReference type="NCBI Taxonomy" id="334625"/>
    <lineage>
        <taxon>Eukaryota</taxon>
        <taxon>Metazoa</taxon>
        <taxon>Ecdysozoa</taxon>
        <taxon>Arthropoda</taxon>
        <taxon>Chelicerata</taxon>
        <taxon>Arachnida</taxon>
        <taxon>Acari</taxon>
        <taxon>Acariformes</taxon>
        <taxon>Sarcoptiformes</taxon>
        <taxon>Oribatida</taxon>
        <taxon>Brachypylina</taxon>
        <taxon>Oppioidea</taxon>
        <taxon>Oppiidae</taxon>
        <taxon>Oppiella</taxon>
    </lineage>
</organism>
<evidence type="ECO:0000256" key="3">
    <source>
        <dbReference type="ARBA" id="ARBA00037247"/>
    </source>
</evidence>
<dbReference type="GO" id="GO:0031956">
    <property type="term" value="F:medium-chain fatty acid-CoA ligase activity"/>
    <property type="evidence" value="ECO:0007669"/>
    <property type="project" value="UniProtKB-EC"/>
</dbReference>